<keyword evidence="3" id="KW-1185">Reference proteome</keyword>
<organism evidence="2 3">
    <name type="scientific">Halobacillus seohaensis</name>
    <dbReference type="NCBI Taxonomy" id="447421"/>
    <lineage>
        <taxon>Bacteria</taxon>
        <taxon>Bacillati</taxon>
        <taxon>Bacillota</taxon>
        <taxon>Bacilli</taxon>
        <taxon>Bacillales</taxon>
        <taxon>Bacillaceae</taxon>
        <taxon>Halobacillus</taxon>
    </lineage>
</organism>
<feature type="region of interest" description="Disordered" evidence="1">
    <location>
        <begin position="1"/>
        <end position="29"/>
    </location>
</feature>
<accession>A0ABW2EP67</accession>
<evidence type="ECO:0000313" key="2">
    <source>
        <dbReference type="EMBL" id="MFC7063276.1"/>
    </source>
</evidence>
<dbReference type="RefSeq" id="WP_204711629.1">
    <property type="nucleotide sequence ID" value="NZ_JBHSZV010000042.1"/>
</dbReference>
<dbReference type="EMBL" id="JBHSZV010000042">
    <property type="protein sequence ID" value="MFC7063276.1"/>
    <property type="molecule type" value="Genomic_DNA"/>
</dbReference>
<comment type="caution">
    <text evidence="2">The sequence shown here is derived from an EMBL/GenBank/DDBJ whole genome shotgun (WGS) entry which is preliminary data.</text>
</comment>
<evidence type="ECO:0000256" key="1">
    <source>
        <dbReference type="SAM" id="MobiDB-lite"/>
    </source>
</evidence>
<reference evidence="3" key="1">
    <citation type="journal article" date="2019" name="Int. J. Syst. Evol. Microbiol.">
        <title>The Global Catalogue of Microorganisms (GCM) 10K type strain sequencing project: providing services to taxonomists for standard genome sequencing and annotation.</title>
        <authorList>
            <consortium name="The Broad Institute Genomics Platform"/>
            <consortium name="The Broad Institute Genome Sequencing Center for Infectious Disease"/>
            <person name="Wu L."/>
            <person name="Ma J."/>
        </authorList>
    </citation>
    <scope>NUCLEOTIDE SEQUENCE [LARGE SCALE GENOMIC DNA]</scope>
    <source>
        <strain evidence="3">CGMCC 4.1621</strain>
    </source>
</reference>
<name>A0ABW2EP67_9BACI</name>
<evidence type="ECO:0000313" key="3">
    <source>
        <dbReference type="Proteomes" id="UP001596410"/>
    </source>
</evidence>
<evidence type="ECO:0008006" key="4">
    <source>
        <dbReference type="Google" id="ProtNLM"/>
    </source>
</evidence>
<gene>
    <name evidence="2" type="ORF">ACFQIC_15785</name>
</gene>
<dbReference type="Proteomes" id="UP001596410">
    <property type="component" value="Unassembled WGS sequence"/>
</dbReference>
<protein>
    <recommendedName>
        <fullName evidence="4">YfhD family protein</fullName>
    </recommendedName>
</protein>
<sequence length="69" mass="7952">MKKQPKKKFGFPTETNTNGEISVENRRSSNQPFDIEYRFAGDSVDEHKQLESANEELAKKEISQTFNNS</sequence>
<proteinExistence type="predicted"/>